<dbReference type="EMBL" id="JAIWYP010000004">
    <property type="protein sequence ID" value="KAH3842822.1"/>
    <property type="molecule type" value="Genomic_DNA"/>
</dbReference>
<dbReference type="EMBL" id="JAIWYP010000004">
    <property type="protein sequence ID" value="KAH3842826.1"/>
    <property type="molecule type" value="Genomic_DNA"/>
</dbReference>
<organism evidence="3 4">
    <name type="scientific">Dreissena polymorpha</name>
    <name type="common">Zebra mussel</name>
    <name type="synonym">Mytilus polymorpha</name>
    <dbReference type="NCBI Taxonomy" id="45954"/>
    <lineage>
        <taxon>Eukaryota</taxon>
        <taxon>Metazoa</taxon>
        <taxon>Spiralia</taxon>
        <taxon>Lophotrochozoa</taxon>
        <taxon>Mollusca</taxon>
        <taxon>Bivalvia</taxon>
        <taxon>Autobranchia</taxon>
        <taxon>Heteroconchia</taxon>
        <taxon>Euheterodonta</taxon>
        <taxon>Imparidentia</taxon>
        <taxon>Neoheterodontei</taxon>
        <taxon>Myida</taxon>
        <taxon>Dreissenoidea</taxon>
        <taxon>Dreissenidae</taxon>
        <taxon>Dreissena</taxon>
    </lineage>
</organism>
<feature type="domain" description="HTH psq-type" evidence="1">
    <location>
        <begin position="3"/>
        <end position="53"/>
    </location>
</feature>
<comment type="caution">
    <text evidence="3">The sequence shown here is derived from an EMBL/GenBank/DDBJ whole genome shotgun (WGS) entry which is preliminary data.</text>
</comment>
<reference evidence="3" key="2">
    <citation type="submission" date="2020-11" db="EMBL/GenBank/DDBJ databases">
        <authorList>
            <person name="McCartney M.A."/>
            <person name="Auch B."/>
            <person name="Kono T."/>
            <person name="Mallez S."/>
            <person name="Becker A."/>
            <person name="Gohl D.M."/>
            <person name="Silverstein K.A.T."/>
            <person name="Koren S."/>
            <person name="Bechman K.B."/>
            <person name="Herman A."/>
            <person name="Abrahante J.E."/>
            <person name="Garbe J."/>
        </authorList>
    </citation>
    <scope>NUCLEOTIDE SEQUENCE</scope>
    <source>
        <strain evidence="3">Duluth1</strain>
        <tissue evidence="3">Whole animal</tissue>
    </source>
</reference>
<sequence length="68" mass="7844">MGRVRQSYTAKEKLDVIKYAEAHGNQTACQEFNVGESSVREWCKHKANLLKFSEQSRLSEGRLRTTQI</sequence>
<dbReference type="Pfam" id="PF04218">
    <property type="entry name" value="CENP-B_N"/>
    <property type="match status" value="1"/>
</dbReference>
<evidence type="ECO:0000313" key="3">
    <source>
        <dbReference type="EMBL" id="KAH3842826.1"/>
    </source>
</evidence>
<dbReference type="InterPro" id="IPR036388">
    <property type="entry name" value="WH-like_DNA-bd_sf"/>
</dbReference>
<dbReference type="GO" id="GO:0003677">
    <property type="term" value="F:DNA binding"/>
    <property type="evidence" value="ECO:0007669"/>
    <property type="project" value="InterPro"/>
</dbReference>
<dbReference type="Proteomes" id="UP000828390">
    <property type="component" value="Unassembled WGS sequence"/>
</dbReference>
<dbReference type="Gene3D" id="1.10.10.10">
    <property type="entry name" value="Winged helix-like DNA-binding domain superfamily/Winged helix DNA-binding domain"/>
    <property type="match status" value="1"/>
</dbReference>
<dbReference type="SUPFAM" id="SSF46689">
    <property type="entry name" value="Homeodomain-like"/>
    <property type="match status" value="1"/>
</dbReference>
<reference evidence="3" key="1">
    <citation type="journal article" date="2019" name="bioRxiv">
        <title>The Genome of the Zebra Mussel, Dreissena polymorpha: A Resource for Invasive Species Research.</title>
        <authorList>
            <person name="McCartney M.A."/>
            <person name="Auch B."/>
            <person name="Kono T."/>
            <person name="Mallez S."/>
            <person name="Zhang Y."/>
            <person name="Obille A."/>
            <person name="Becker A."/>
            <person name="Abrahante J.E."/>
            <person name="Garbe J."/>
            <person name="Badalamenti J.P."/>
            <person name="Herman A."/>
            <person name="Mangelson H."/>
            <person name="Liachko I."/>
            <person name="Sullivan S."/>
            <person name="Sone E.D."/>
            <person name="Koren S."/>
            <person name="Silverstein K.A.T."/>
            <person name="Beckman K.B."/>
            <person name="Gohl D.M."/>
        </authorList>
    </citation>
    <scope>NUCLEOTIDE SEQUENCE</scope>
    <source>
        <strain evidence="3">Duluth1</strain>
        <tissue evidence="3">Whole animal</tissue>
    </source>
</reference>
<dbReference type="InterPro" id="IPR009057">
    <property type="entry name" value="Homeodomain-like_sf"/>
</dbReference>
<dbReference type="AlphaFoldDB" id="A0A9D4KND8"/>
<gene>
    <name evidence="2" type="ORF">DPMN_116326</name>
    <name evidence="3" type="ORF">DPMN_116330</name>
</gene>
<proteinExistence type="predicted"/>
<name>A0A9D4KND8_DREPO</name>
<protein>
    <recommendedName>
        <fullName evidence="1">HTH psq-type domain-containing protein</fullName>
    </recommendedName>
</protein>
<dbReference type="InterPro" id="IPR007889">
    <property type="entry name" value="HTH_Psq"/>
</dbReference>
<keyword evidence="4" id="KW-1185">Reference proteome</keyword>
<evidence type="ECO:0000313" key="4">
    <source>
        <dbReference type="Proteomes" id="UP000828390"/>
    </source>
</evidence>
<accession>A0A9D4KND8</accession>
<evidence type="ECO:0000313" key="2">
    <source>
        <dbReference type="EMBL" id="KAH3842822.1"/>
    </source>
</evidence>
<evidence type="ECO:0000259" key="1">
    <source>
        <dbReference type="Pfam" id="PF04218"/>
    </source>
</evidence>